<proteinExistence type="predicted"/>
<accession>A0A841CYA9</accession>
<protein>
    <submittedName>
        <fullName evidence="2">Uncharacterized protein</fullName>
    </submittedName>
</protein>
<dbReference type="RefSeq" id="WP_184941458.1">
    <property type="nucleotide sequence ID" value="NZ_BAAAWZ010000004.1"/>
</dbReference>
<dbReference type="Proteomes" id="UP000562352">
    <property type="component" value="Unassembled WGS sequence"/>
</dbReference>
<name>A0A841CYA9_PLAVE</name>
<evidence type="ECO:0000313" key="3">
    <source>
        <dbReference type="Proteomes" id="UP000562352"/>
    </source>
</evidence>
<comment type="caution">
    <text evidence="2">The sequence shown here is derived from an EMBL/GenBank/DDBJ whole genome shotgun (WGS) entry which is preliminary data.</text>
</comment>
<keyword evidence="3" id="KW-1185">Reference proteome</keyword>
<evidence type="ECO:0000313" key="2">
    <source>
        <dbReference type="EMBL" id="MBB5963372.1"/>
    </source>
</evidence>
<sequence length="167" mass="18398">MMRRLATALAAATLSVSALAIAAPAQAASAAVDHPQYDQSTRITGFQASPGRVHRHHKISLSGRLQIEEECTPSERGRGEDVVTVHVPCDERTRRTWSGNAGGQKIVVLFRVAGKHKWHYVDSIWTGRDGHFYTEVPARVSGTWRVVFEGARGLSGAEARDWVKVYH</sequence>
<keyword evidence="1" id="KW-0732">Signal</keyword>
<gene>
    <name evidence="2" type="ORF">FHS22_002651</name>
</gene>
<dbReference type="AlphaFoldDB" id="A0A841CYA9"/>
<evidence type="ECO:0000256" key="1">
    <source>
        <dbReference type="SAM" id="SignalP"/>
    </source>
</evidence>
<feature type="signal peptide" evidence="1">
    <location>
        <begin position="1"/>
        <end position="27"/>
    </location>
</feature>
<dbReference type="EMBL" id="JACHJJ010000007">
    <property type="protein sequence ID" value="MBB5963372.1"/>
    <property type="molecule type" value="Genomic_DNA"/>
</dbReference>
<organism evidence="2 3">
    <name type="scientific">Planomonospora venezuelensis</name>
    <dbReference type="NCBI Taxonomy" id="1999"/>
    <lineage>
        <taxon>Bacteria</taxon>
        <taxon>Bacillati</taxon>
        <taxon>Actinomycetota</taxon>
        <taxon>Actinomycetes</taxon>
        <taxon>Streptosporangiales</taxon>
        <taxon>Streptosporangiaceae</taxon>
        <taxon>Planomonospora</taxon>
    </lineage>
</organism>
<feature type="chain" id="PRO_5032813257" evidence="1">
    <location>
        <begin position="28"/>
        <end position="167"/>
    </location>
</feature>
<reference evidence="2 3" key="1">
    <citation type="submission" date="2020-08" db="EMBL/GenBank/DDBJ databases">
        <title>Genomic Encyclopedia of Type Strains, Phase III (KMG-III): the genomes of soil and plant-associated and newly described type strains.</title>
        <authorList>
            <person name="Whitman W."/>
        </authorList>
    </citation>
    <scope>NUCLEOTIDE SEQUENCE [LARGE SCALE GENOMIC DNA]</scope>
    <source>
        <strain evidence="2 3">CECT 3303</strain>
    </source>
</reference>